<gene>
    <name evidence="1" type="ORF">PHPALM_28482</name>
</gene>
<reference evidence="1 2" key="1">
    <citation type="journal article" date="2017" name="Genome Biol. Evol.">
        <title>Phytophthora megakarya and P. palmivora, closely related causal agents of cacao black pod rot, underwent increases in genome sizes and gene numbers by different mechanisms.</title>
        <authorList>
            <person name="Ali S.S."/>
            <person name="Shao J."/>
            <person name="Lary D.J."/>
            <person name="Kronmiller B."/>
            <person name="Shen D."/>
            <person name="Strem M.D."/>
            <person name="Amoako-Attah I."/>
            <person name="Akrofi A.Y."/>
            <person name="Begoude B.A."/>
            <person name="Ten Hoopen G.M."/>
            <person name="Coulibaly K."/>
            <person name="Kebe B.I."/>
            <person name="Melnick R.L."/>
            <person name="Guiltinan M.J."/>
            <person name="Tyler B.M."/>
            <person name="Meinhardt L.W."/>
            <person name="Bailey B.A."/>
        </authorList>
    </citation>
    <scope>NUCLEOTIDE SEQUENCE [LARGE SCALE GENOMIC DNA]</scope>
    <source>
        <strain evidence="2">sbr112.9</strain>
    </source>
</reference>
<accession>A0A2P4XA20</accession>
<dbReference type="OrthoDB" id="127122at2759"/>
<keyword evidence="2" id="KW-1185">Reference proteome</keyword>
<proteinExistence type="predicted"/>
<evidence type="ECO:0000313" key="2">
    <source>
        <dbReference type="Proteomes" id="UP000237271"/>
    </source>
</evidence>
<sequence>MKRLIQLLVSAPTETGYAKVITAMKVVLRSENKEQLRLHFDANRTNGKSRWSSVYCGSVTHMGNHTNNRRVYCFHLFWQTVNERSWARGVNRVGVLMNLADDDELNELSNLVSRYAIELAPYDRYADPLRALAILQTKKPKVTVCEKRDNPPHRWIAGTQVALFQN</sequence>
<protein>
    <submittedName>
        <fullName evidence="1">Uncharacterized protein</fullName>
    </submittedName>
</protein>
<dbReference type="AlphaFoldDB" id="A0A2P4XA20"/>
<comment type="caution">
    <text evidence="1">The sequence shown here is derived from an EMBL/GenBank/DDBJ whole genome shotgun (WGS) entry which is preliminary data.</text>
</comment>
<dbReference type="EMBL" id="NCKW01015589">
    <property type="protein sequence ID" value="POM62368.1"/>
    <property type="molecule type" value="Genomic_DNA"/>
</dbReference>
<organism evidence="1 2">
    <name type="scientific">Phytophthora palmivora</name>
    <dbReference type="NCBI Taxonomy" id="4796"/>
    <lineage>
        <taxon>Eukaryota</taxon>
        <taxon>Sar</taxon>
        <taxon>Stramenopiles</taxon>
        <taxon>Oomycota</taxon>
        <taxon>Peronosporomycetes</taxon>
        <taxon>Peronosporales</taxon>
        <taxon>Peronosporaceae</taxon>
        <taxon>Phytophthora</taxon>
    </lineage>
</organism>
<evidence type="ECO:0000313" key="1">
    <source>
        <dbReference type="EMBL" id="POM62368.1"/>
    </source>
</evidence>
<name>A0A2P4XA20_9STRA</name>
<dbReference type="Proteomes" id="UP000237271">
    <property type="component" value="Unassembled WGS sequence"/>
</dbReference>